<feature type="compositionally biased region" description="Polar residues" evidence="1">
    <location>
        <begin position="411"/>
        <end position="432"/>
    </location>
</feature>
<evidence type="ECO:0000313" key="2">
    <source>
        <dbReference type="EMBL" id="EKN41517.1"/>
    </source>
</evidence>
<organism evidence="2 3">
    <name type="scientific">Clostridium botulinum CFSAN001627</name>
    <dbReference type="NCBI Taxonomy" id="1232189"/>
    <lineage>
        <taxon>Bacteria</taxon>
        <taxon>Bacillati</taxon>
        <taxon>Bacillota</taxon>
        <taxon>Clostridia</taxon>
        <taxon>Eubacteriales</taxon>
        <taxon>Clostridiaceae</taxon>
        <taxon>Clostridium</taxon>
    </lineage>
</organism>
<comment type="caution">
    <text evidence="2">The sequence shown here is derived from an EMBL/GenBank/DDBJ whole genome shotgun (WGS) entry which is preliminary data.</text>
</comment>
<protein>
    <submittedName>
        <fullName evidence="2">Uncharacterized protein</fullName>
    </submittedName>
</protein>
<accession>M1ZQ71</accession>
<sequence length="446" mass="52933">MAKLKIQLKQHTPLIHFQSEQPGAILRATEVKPKLDKFLKKYAFPGGFEEYKQYLIGYKTNKKDKIEDFGDKQAFDYKLRITNVKNRKEEDIENVNGKKIKDPYYPNYFGNMGKDKKENVKKNKFVFCHSLNLEIISFNKNLLVKIVENLPLFLMENNFGQRQSKGFGSFFINDENRYYIDEKECFYENNKINSVKKSIYSFSSDDNSINKNIKKQINAREELYKEAFTVFYQIEKLYTRMRSGGQTENSYIKEFFKSKDIIWDKEAIRDSFVNGIDDVPKNAYLIKDLLGLSVDEIWKDRNKKDFNVKKEYKGNGEDKIERIKSPILFKPIKDEQGNFRIYVRAKSIPKEFFDKTFRIMKCVGKTNKEMVAKEIELTTPKYEEFSVEKFLKFVKYKETANRRKKYAYGKSNYNKDNMKNSNSKQKESSFSIDTKELNKLEEIKKN</sequence>
<dbReference type="PATRIC" id="fig|1232189.3.peg.2023"/>
<proteinExistence type="predicted"/>
<gene>
    <name evidence="2" type="ORF">CFSAN001627_12733</name>
</gene>
<reference evidence="2 3" key="2">
    <citation type="submission" date="2013-03" db="EMBL/GenBank/DDBJ databases">
        <title>Diversity in Clostridium botulinum.</title>
        <authorList>
            <person name="Timme R.E."/>
            <person name="Allard M."/>
            <person name="Luo Y."/>
            <person name="Strain E."/>
            <person name="Gonzalez-Escalona N."/>
            <person name="Brown E."/>
        </authorList>
    </citation>
    <scope>NUCLEOTIDE SEQUENCE [LARGE SCALE GENOMIC DNA]</scope>
    <source>
        <strain evidence="2 3">CFSAN001627</strain>
    </source>
</reference>
<feature type="region of interest" description="Disordered" evidence="1">
    <location>
        <begin position="407"/>
        <end position="432"/>
    </location>
</feature>
<name>M1ZQ71_CLOBO</name>
<dbReference type="Proteomes" id="UP000011944">
    <property type="component" value="Unassembled WGS sequence"/>
</dbReference>
<dbReference type="EMBL" id="AMXI01000737">
    <property type="protein sequence ID" value="EKN41517.1"/>
    <property type="molecule type" value="Genomic_DNA"/>
</dbReference>
<evidence type="ECO:0000256" key="1">
    <source>
        <dbReference type="SAM" id="MobiDB-lite"/>
    </source>
</evidence>
<dbReference type="AlphaFoldDB" id="M1ZQ71"/>
<evidence type="ECO:0000313" key="3">
    <source>
        <dbReference type="Proteomes" id="UP000011944"/>
    </source>
</evidence>
<reference evidence="2 3" key="1">
    <citation type="submission" date="2012-10" db="EMBL/GenBank/DDBJ databases">
        <authorList>
            <person name="Strain E.A."/>
            <person name="Brown E."/>
            <person name="Allard M.W."/>
            <person name="Gonzalez-Escalona N."/>
            <person name="Timme R."/>
        </authorList>
    </citation>
    <scope>NUCLEOTIDE SEQUENCE [LARGE SCALE GENOMIC DNA]</scope>
    <source>
        <strain evidence="2 3">CFSAN001627</strain>
    </source>
</reference>